<keyword evidence="3" id="KW-0813">Transport</keyword>
<dbReference type="InterPro" id="IPR003423">
    <property type="entry name" value="OMP_efflux"/>
</dbReference>
<dbReference type="GO" id="GO:0015562">
    <property type="term" value="F:efflux transmembrane transporter activity"/>
    <property type="evidence" value="ECO:0007669"/>
    <property type="project" value="InterPro"/>
</dbReference>
<evidence type="ECO:0000256" key="6">
    <source>
        <dbReference type="ARBA" id="ARBA00023136"/>
    </source>
</evidence>
<dbReference type="Gene3D" id="1.20.1600.10">
    <property type="entry name" value="Outer membrane efflux proteins (OEP)"/>
    <property type="match status" value="1"/>
</dbReference>
<accession>A0AAU7DF37</accession>
<organism evidence="9">
    <name type="scientific">Telmatobacter sp. DSM 110680</name>
    <dbReference type="NCBI Taxonomy" id="3036704"/>
    <lineage>
        <taxon>Bacteria</taxon>
        <taxon>Pseudomonadati</taxon>
        <taxon>Acidobacteriota</taxon>
        <taxon>Terriglobia</taxon>
        <taxon>Terriglobales</taxon>
        <taxon>Acidobacteriaceae</taxon>
        <taxon>Telmatobacter</taxon>
    </lineage>
</organism>
<dbReference type="EMBL" id="CP121196">
    <property type="protein sequence ID" value="XBH15966.1"/>
    <property type="molecule type" value="Genomic_DNA"/>
</dbReference>
<keyword evidence="5" id="KW-0812">Transmembrane</keyword>
<feature type="compositionally biased region" description="Low complexity" evidence="8">
    <location>
        <begin position="715"/>
        <end position="724"/>
    </location>
</feature>
<evidence type="ECO:0000256" key="3">
    <source>
        <dbReference type="ARBA" id="ARBA00022448"/>
    </source>
</evidence>
<keyword evidence="6" id="KW-0472">Membrane</keyword>
<evidence type="ECO:0000256" key="2">
    <source>
        <dbReference type="ARBA" id="ARBA00007613"/>
    </source>
</evidence>
<dbReference type="Pfam" id="PF02321">
    <property type="entry name" value="OEP"/>
    <property type="match status" value="1"/>
</dbReference>
<reference evidence="9" key="1">
    <citation type="submission" date="2023-03" db="EMBL/GenBank/DDBJ databases">
        <title>Edaphobacter sp.</title>
        <authorList>
            <person name="Huber K.J."/>
            <person name="Papendorf J."/>
            <person name="Pilke C."/>
            <person name="Bunk B."/>
            <person name="Sproeer C."/>
            <person name="Pester M."/>
        </authorList>
    </citation>
    <scope>NUCLEOTIDE SEQUENCE</scope>
    <source>
        <strain evidence="9">DSM 110680</strain>
    </source>
</reference>
<gene>
    <name evidence="9" type="ORF">P8935_15475</name>
</gene>
<dbReference type="PANTHER" id="PTHR30026">
    <property type="entry name" value="OUTER MEMBRANE PROTEIN TOLC"/>
    <property type="match status" value="1"/>
</dbReference>
<keyword evidence="4" id="KW-1134">Transmembrane beta strand</keyword>
<feature type="region of interest" description="Disordered" evidence="8">
    <location>
        <begin position="693"/>
        <end position="733"/>
    </location>
</feature>
<evidence type="ECO:0000256" key="7">
    <source>
        <dbReference type="ARBA" id="ARBA00023237"/>
    </source>
</evidence>
<dbReference type="SUPFAM" id="SSF56954">
    <property type="entry name" value="Outer membrane efflux proteins (OEP)"/>
    <property type="match status" value="1"/>
</dbReference>
<comment type="similarity">
    <text evidence="2">Belongs to the outer membrane factor (OMF) (TC 1.B.17) family.</text>
</comment>
<evidence type="ECO:0000256" key="5">
    <source>
        <dbReference type="ARBA" id="ARBA00022692"/>
    </source>
</evidence>
<evidence type="ECO:0000256" key="4">
    <source>
        <dbReference type="ARBA" id="ARBA00022452"/>
    </source>
</evidence>
<evidence type="ECO:0000256" key="1">
    <source>
        <dbReference type="ARBA" id="ARBA00004442"/>
    </source>
</evidence>
<proteinExistence type="inferred from homology"/>
<dbReference type="PANTHER" id="PTHR30026:SF23">
    <property type="entry name" value="TO APRF-PUTATIVE OUTER MEMBRANE EFFLUX PROTEIN OR SECRETED ALKALINE PHOSPHATASE-RELATED"/>
    <property type="match status" value="1"/>
</dbReference>
<dbReference type="GO" id="GO:0015288">
    <property type="term" value="F:porin activity"/>
    <property type="evidence" value="ECO:0007669"/>
    <property type="project" value="TreeGrafter"/>
</dbReference>
<evidence type="ECO:0000256" key="8">
    <source>
        <dbReference type="SAM" id="MobiDB-lite"/>
    </source>
</evidence>
<dbReference type="AlphaFoldDB" id="A0AAU7DF37"/>
<protein>
    <submittedName>
        <fullName evidence="9">TolC family protein</fullName>
    </submittedName>
</protein>
<dbReference type="RefSeq" id="WP_348261196.1">
    <property type="nucleotide sequence ID" value="NZ_CP121196.1"/>
</dbReference>
<comment type="subcellular location">
    <subcellularLocation>
        <location evidence="1">Cell outer membrane</location>
    </subcellularLocation>
</comment>
<dbReference type="GO" id="GO:1990281">
    <property type="term" value="C:efflux pump complex"/>
    <property type="evidence" value="ECO:0007669"/>
    <property type="project" value="TreeGrafter"/>
</dbReference>
<sequence length="733" mass="78099">MQLFGRRVFEDQNSAGRAVKRNAGQQLRAITAAMLTLTAGVPSGIAQQQSGGVTGAGAKQPEKQSSQLPTAPAPVPTKPLDLRPTNRDYSKPFGPLLGNPINMYRPTSIGKASFANSVRLDNLVKDGKIYLSLSDAIALAIENNYDIAIARYDLDIADTDILRTKTGAEPLGAPSGLVTGTLGGSVSILSTGGGPGGTTVGSGGAGSGVSGLTLTTAGAGPLPEPLDPNITGTVQFERARQPQANTLFSGGKTALTTNTNQYNFGYNQGFVTGTALQANITNTRITSDNPFTAYSPELSSVFKATVTQHLLQGAGIWINKRFMYQAINDRRITDSSFRQQILYTVNQVESIYWGLVSAYEDVQAKQRALDQSTKLSSDTHKQLEIGTMAPLDVVQADSTVSTDKQALTASQNTLNYQQQIIKQAIARNLNDPALATAPVVPTDRISLDQIPEETQPVEDLVQAAFKNRPELEQASLTLRNDEITLKGARNQLLPALDVYGFYGSSALGGSQSPNWTNFQTGEPNPPGTIPSSGYGTVLTNLFNSSAPDKGVGFSMTIPIRNRSAQAQQERSLMEYRQAELRLAQLYTQIRMQVVNAQFALTNDRAEVQSSLAARDYAQQSLDAEQKKLKLGASTTANVLQQERNLAIAENNLIAANAAFANNRAGLYQVLATTLEHYGINLVDAAKGTVNTAPTVPGVQPASAQPTTTPTPMPAQPTDQPTAQPTTPPPPPSR</sequence>
<evidence type="ECO:0000313" key="9">
    <source>
        <dbReference type="EMBL" id="XBH15966.1"/>
    </source>
</evidence>
<dbReference type="GO" id="GO:0009279">
    <property type="term" value="C:cell outer membrane"/>
    <property type="evidence" value="ECO:0007669"/>
    <property type="project" value="UniProtKB-SubCell"/>
</dbReference>
<keyword evidence="7" id="KW-0998">Cell outer membrane</keyword>
<name>A0AAU7DF37_9BACT</name>
<feature type="region of interest" description="Disordered" evidence="8">
    <location>
        <begin position="48"/>
        <end position="86"/>
    </location>
</feature>
<dbReference type="InterPro" id="IPR051906">
    <property type="entry name" value="TolC-like"/>
</dbReference>